<gene>
    <name evidence="6" type="ORF">LLEC1_02433</name>
</gene>
<dbReference type="PANTHER" id="PTHR23502">
    <property type="entry name" value="MAJOR FACILITATOR SUPERFAMILY"/>
    <property type="match status" value="1"/>
</dbReference>
<evidence type="ECO:0000313" key="6">
    <source>
        <dbReference type="EMBL" id="OAR05774.1"/>
    </source>
</evidence>
<feature type="transmembrane region" description="Helical" evidence="5">
    <location>
        <begin position="45"/>
        <end position="65"/>
    </location>
</feature>
<comment type="subcellular location">
    <subcellularLocation>
        <location evidence="1">Membrane</location>
        <topology evidence="1">Multi-pass membrane protein</topology>
    </subcellularLocation>
</comment>
<evidence type="ECO:0000256" key="2">
    <source>
        <dbReference type="ARBA" id="ARBA00022692"/>
    </source>
</evidence>
<accession>A0A179IVN9</accession>
<evidence type="ECO:0008006" key="8">
    <source>
        <dbReference type="Google" id="ProtNLM"/>
    </source>
</evidence>
<keyword evidence="2 5" id="KW-0812">Transmembrane</keyword>
<evidence type="ECO:0000256" key="5">
    <source>
        <dbReference type="SAM" id="Phobius"/>
    </source>
</evidence>
<feature type="transmembrane region" description="Helical" evidence="5">
    <location>
        <begin position="71"/>
        <end position="95"/>
    </location>
</feature>
<protein>
    <recommendedName>
        <fullName evidence="8">Major facilitator superfamily (MFS) profile domain-containing protein</fullName>
    </recommendedName>
</protein>
<keyword evidence="3 5" id="KW-1133">Transmembrane helix</keyword>
<evidence type="ECO:0000256" key="4">
    <source>
        <dbReference type="ARBA" id="ARBA00023136"/>
    </source>
</evidence>
<dbReference type="OrthoDB" id="6770063at2759"/>
<evidence type="ECO:0000256" key="3">
    <source>
        <dbReference type="ARBA" id="ARBA00022989"/>
    </source>
</evidence>
<name>A0A179IVN9_CORDF</name>
<proteinExistence type="predicted"/>
<reference evidence="6 7" key="1">
    <citation type="submission" date="2016-03" db="EMBL/GenBank/DDBJ databases">
        <title>Fine-scale spatial genetic structure of a fungal parasite of coffee scale insects.</title>
        <authorList>
            <person name="Jackson D."/>
            <person name="Zemenick K.A."/>
            <person name="Malloure B."/>
            <person name="Quandt C.A."/>
            <person name="James T.Y."/>
        </authorList>
    </citation>
    <scope>NUCLEOTIDE SEQUENCE [LARGE SCALE GENOMIC DNA]</scope>
    <source>
        <strain evidence="6 7">UM487</strain>
    </source>
</reference>
<keyword evidence="4 5" id="KW-0472">Membrane</keyword>
<evidence type="ECO:0000256" key="1">
    <source>
        <dbReference type="ARBA" id="ARBA00004141"/>
    </source>
</evidence>
<organism evidence="6 7">
    <name type="scientific">Cordyceps confragosa</name>
    <name type="common">Lecanicillium lecanii</name>
    <dbReference type="NCBI Taxonomy" id="2714763"/>
    <lineage>
        <taxon>Eukaryota</taxon>
        <taxon>Fungi</taxon>
        <taxon>Dikarya</taxon>
        <taxon>Ascomycota</taxon>
        <taxon>Pezizomycotina</taxon>
        <taxon>Sordariomycetes</taxon>
        <taxon>Hypocreomycetidae</taxon>
        <taxon>Hypocreales</taxon>
        <taxon>Cordycipitaceae</taxon>
        <taxon>Akanthomyces</taxon>
    </lineage>
</organism>
<comment type="caution">
    <text evidence="6">The sequence shown here is derived from an EMBL/GenBank/DDBJ whole genome shotgun (WGS) entry which is preliminary data.</text>
</comment>
<feature type="transmembrane region" description="Helical" evidence="5">
    <location>
        <begin position="15"/>
        <end position="33"/>
    </location>
</feature>
<dbReference type="PANTHER" id="PTHR23502:SF60">
    <property type="entry name" value="MAJOR FACILITATOR SUPERFAMILY (MFS) PROFILE DOMAIN-CONTAINING PROTEIN-RELATED"/>
    <property type="match status" value="1"/>
</dbReference>
<keyword evidence="7" id="KW-1185">Reference proteome</keyword>
<dbReference type="Proteomes" id="UP000243081">
    <property type="component" value="Unassembled WGS sequence"/>
</dbReference>
<dbReference type="EMBL" id="LUKN01000106">
    <property type="protein sequence ID" value="OAR05774.1"/>
    <property type="molecule type" value="Genomic_DNA"/>
</dbReference>
<evidence type="ECO:0000313" key="7">
    <source>
        <dbReference type="Proteomes" id="UP000243081"/>
    </source>
</evidence>
<dbReference type="AlphaFoldDB" id="A0A179IVN9"/>
<sequence length="107" mass="11872">MGSGNLYALDSRRRAIFVFGSFLMGQGLLAYLLDEFKHAASANAASRMLSNILALIFSIFALSMYKTLGYGWGNTVLGLVWIDLGFPSPVLLWFYGARLRAQGRRDD</sequence>
<dbReference type="GO" id="GO:0005886">
    <property type="term" value="C:plasma membrane"/>
    <property type="evidence" value="ECO:0007669"/>
    <property type="project" value="TreeGrafter"/>
</dbReference>
<dbReference type="GO" id="GO:0022857">
    <property type="term" value="F:transmembrane transporter activity"/>
    <property type="evidence" value="ECO:0007669"/>
    <property type="project" value="TreeGrafter"/>
</dbReference>